<accession>A0A9X1V519</accession>
<dbReference type="AlphaFoldDB" id="A0A9X1V519"/>
<dbReference type="Proteomes" id="UP001139263">
    <property type="component" value="Unassembled WGS sequence"/>
</dbReference>
<organism evidence="2 3">
    <name type="scientific">Sulfoacidibacillus ferrooxidans</name>
    <dbReference type="NCBI Taxonomy" id="2005001"/>
    <lineage>
        <taxon>Bacteria</taxon>
        <taxon>Bacillati</taxon>
        <taxon>Bacillota</taxon>
        <taxon>Bacilli</taxon>
        <taxon>Bacillales</taxon>
        <taxon>Alicyclobacillaceae</taxon>
        <taxon>Sulfoacidibacillus</taxon>
    </lineage>
</organism>
<reference evidence="2" key="1">
    <citation type="submission" date="2022-03" db="EMBL/GenBank/DDBJ databases">
        <title>Draft Genome Sequence of Firmicute Strain S0AB, a Heterotrophic Iron/Sulfur-Oxidizing Extreme Acidophile.</title>
        <authorList>
            <person name="Vergara E."/>
            <person name="Pakostova E."/>
            <person name="Johnson D.B."/>
            <person name="Holmes D.S."/>
        </authorList>
    </citation>
    <scope>NUCLEOTIDE SEQUENCE</scope>
    <source>
        <strain evidence="2">S0AB</strain>
    </source>
</reference>
<comment type="caution">
    <text evidence="2">The sequence shown here is derived from an EMBL/GenBank/DDBJ whole genome shotgun (WGS) entry which is preliminary data.</text>
</comment>
<proteinExistence type="predicted"/>
<keyword evidence="3" id="KW-1185">Reference proteome</keyword>
<evidence type="ECO:0000313" key="3">
    <source>
        <dbReference type="Proteomes" id="UP001139263"/>
    </source>
</evidence>
<evidence type="ECO:0000313" key="2">
    <source>
        <dbReference type="EMBL" id="MCI0181801.1"/>
    </source>
</evidence>
<dbReference type="InterPro" id="IPR027393">
    <property type="entry name" value="Virus_scaffolding_prot_C"/>
</dbReference>
<dbReference type="EMBL" id="JALBUF010000001">
    <property type="protein sequence ID" value="MCI0181801.1"/>
    <property type="molecule type" value="Genomic_DNA"/>
</dbReference>
<protein>
    <recommendedName>
        <fullName evidence="1">IDEAL domain-containing protein</fullName>
    </recommendedName>
</protein>
<dbReference type="Gene3D" id="4.10.810.10">
    <property type="entry name" value="Virus Scaffolding Protein, Chain A"/>
    <property type="match status" value="1"/>
</dbReference>
<evidence type="ECO:0000259" key="1">
    <source>
        <dbReference type="SMART" id="SM00914"/>
    </source>
</evidence>
<dbReference type="Pfam" id="PF08858">
    <property type="entry name" value="IDEAL"/>
    <property type="match status" value="1"/>
</dbReference>
<dbReference type="RefSeq" id="WP_241711435.1">
    <property type="nucleotide sequence ID" value="NZ_JALBUF010000001.1"/>
</dbReference>
<gene>
    <name evidence="2" type="ORF">MM817_00035</name>
</gene>
<sequence>MITQTELDALRVKLLPSGAQRVIKVLDSHRDHVEIITIVMDKVPLLIIGRHGMIARLPVDGVLQKVSESKNIVTLLDLFFKQDQTLYLFVNIPHIQVPAHIKEMLAHIEAQYNDKNTLRAAIDDALDRKDRAAFMAYTAELQQILDAGSIHISP</sequence>
<name>A0A9X1V519_9BACL</name>
<dbReference type="InterPro" id="IPR014957">
    <property type="entry name" value="IDEAL_dom"/>
</dbReference>
<dbReference type="SMART" id="SM00914">
    <property type="entry name" value="IDEAL"/>
    <property type="match status" value="1"/>
</dbReference>
<feature type="domain" description="IDEAL" evidence="1">
    <location>
        <begin position="100"/>
        <end position="141"/>
    </location>
</feature>